<dbReference type="AlphaFoldDB" id="A0A6V8LJW9"/>
<keyword evidence="2" id="KW-1185">Reference proteome</keyword>
<gene>
    <name evidence="1" type="ORF">Prum_088830</name>
</gene>
<name>A0A6V8LJW9_9ACTN</name>
<organism evidence="1 2">
    <name type="scientific">Phytohabitans rumicis</name>
    <dbReference type="NCBI Taxonomy" id="1076125"/>
    <lineage>
        <taxon>Bacteria</taxon>
        <taxon>Bacillati</taxon>
        <taxon>Actinomycetota</taxon>
        <taxon>Actinomycetes</taxon>
        <taxon>Micromonosporales</taxon>
        <taxon>Micromonosporaceae</taxon>
    </lineage>
</organism>
<dbReference type="EMBL" id="BLPG01000001">
    <property type="protein sequence ID" value="GFJ95241.1"/>
    <property type="molecule type" value="Genomic_DNA"/>
</dbReference>
<evidence type="ECO:0000313" key="2">
    <source>
        <dbReference type="Proteomes" id="UP000482960"/>
    </source>
</evidence>
<sequence>MAILTTHLPLITKAARRPARLRTAAKAAALAGTAWYALSLGLGDLPTTVTAIGSFFAAAGLP</sequence>
<dbReference type="RefSeq" id="WP_173082757.1">
    <property type="nucleotide sequence ID" value="NZ_BLPG01000001.1"/>
</dbReference>
<evidence type="ECO:0000313" key="1">
    <source>
        <dbReference type="EMBL" id="GFJ95241.1"/>
    </source>
</evidence>
<reference evidence="1 2" key="2">
    <citation type="submission" date="2020-03" db="EMBL/GenBank/DDBJ databases">
        <authorList>
            <person name="Ichikawa N."/>
            <person name="Kimura A."/>
            <person name="Kitahashi Y."/>
            <person name="Uohara A."/>
        </authorList>
    </citation>
    <scope>NUCLEOTIDE SEQUENCE [LARGE SCALE GENOMIC DNA]</scope>
    <source>
        <strain evidence="1 2">NBRC 108638</strain>
    </source>
</reference>
<comment type="caution">
    <text evidence="1">The sequence shown here is derived from an EMBL/GenBank/DDBJ whole genome shotgun (WGS) entry which is preliminary data.</text>
</comment>
<accession>A0A6V8LJW9</accession>
<reference evidence="1 2" key="1">
    <citation type="submission" date="2020-03" db="EMBL/GenBank/DDBJ databases">
        <title>Whole genome shotgun sequence of Phytohabitans rumicis NBRC 108638.</title>
        <authorList>
            <person name="Komaki H."/>
            <person name="Tamura T."/>
        </authorList>
    </citation>
    <scope>NUCLEOTIDE SEQUENCE [LARGE SCALE GENOMIC DNA]</scope>
    <source>
        <strain evidence="1 2">NBRC 108638</strain>
    </source>
</reference>
<proteinExistence type="predicted"/>
<dbReference type="Proteomes" id="UP000482960">
    <property type="component" value="Unassembled WGS sequence"/>
</dbReference>
<protein>
    <submittedName>
        <fullName evidence="1">Uncharacterized protein</fullName>
    </submittedName>
</protein>